<dbReference type="Proteomes" id="UP001497516">
    <property type="component" value="Chromosome 6"/>
</dbReference>
<gene>
    <name evidence="2" type="ORF">LTRI10_LOCUS38358</name>
</gene>
<protein>
    <submittedName>
        <fullName evidence="2">Uncharacterized protein</fullName>
    </submittedName>
</protein>
<proteinExistence type="predicted"/>
<name>A0AAV2FJC2_9ROSI</name>
<evidence type="ECO:0000313" key="3">
    <source>
        <dbReference type="Proteomes" id="UP001497516"/>
    </source>
</evidence>
<evidence type="ECO:0000256" key="1">
    <source>
        <dbReference type="SAM" id="MobiDB-lite"/>
    </source>
</evidence>
<keyword evidence="3" id="KW-1185">Reference proteome</keyword>
<dbReference type="EMBL" id="OZ034819">
    <property type="protein sequence ID" value="CAL1398109.1"/>
    <property type="molecule type" value="Genomic_DNA"/>
</dbReference>
<dbReference type="AlphaFoldDB" id="A0AAV2FJC2"/>
<accession>A0AAV2FJC2</accession>
<evidence type="ECO:0000313" key="2">
    <source>
        <dbReference type="EMBL" id="CAL1398109.1"/>
    </source>
</evidence>
<organism evidence="2 3">
    <name type="scientific">Linum trigynum</name>
    <dbReference type="NCBI Taxonomy" id="586398"/>
    <lineage>
        <taxon>Eukaryota</taxon>
        <taxon>Viridiplantae</taxon>
        <taxon>Streptophyta</taxon>
        <taxon>Embryophyta</taxon>
        <taxon>Tracheophyta</taxon>
        <taxon>Spermatophyta</taxon>
        <taxon>Magnoliopsida</taxon>
        <taxon>eudicotyledons</taxon>
        <taxon>Gunneridae</taxon>
        <taxon>Pentapetalae</taxon>
        <taxon>rosids</taxon>
        <taxon>fabids</taxon>
        <taxon>Malpighiales</taxon>
        <taxon>Linaceae</taxon>
        <taxon>Linum</taxon>
    </lineage>
</organism>
<sequence>MASLSTFTITTFPPTPTTGRRTTVAGFGGDRATFPQPPKIVSRRSDTSNYYLEVETPSAAAAAFPSPLSGGTFGSTGSRNFLLPPGFGKEAETTVDPTNGNNDNYSFLPILGNKAAEAVDPTNGNGDNFFNPFLYFLFGKKAETTVDPTNGNNDNYFFLPILCNKAAETVDPTNGNGDNFLNPFSYFLFGKKG</sequence>
<reference evidence="2 3" key="1">
    <citation type="submission" date="2024-04" db="EMBL/GenBank/DDBJ databases">
        <authorList>
            <person name="Fracassetti M."/>
        </authorList>
    </citation>
    <scope>NUCLEOTIDE SEQUENCE [LARGE SCALE GENOMIC DNA]</scope>
</reference>
<feature type="region of interest" description="Disordered" evidence="1">
    <location>
        <begin position="1"/>
        <end position="20"/>
    </location>
</feature>